<dbReference type="InterPro" id="IPR016181">
    <property type="entry name" value="Acyl_CoA_acyltransferase"/>
</dbReference>
<dbReference type="GO" id="GO:0016747">
    <property type="term" value="F:acyltransferase activity, transferring groups other than amino-acyl groups"/>
    <property type="evidence" value="ECO:0007669"/>
    <property type="project" value="InterPro"/>
</dbReference>
<dbReference type="AlphaFoldDB" id="J0WVH1"/>
<dbReference type="InterPro" id="IPR052523">
    <property type="entry name" value="Trichothecene_AcTrans"/>
</dbReference>
<dbReference type="PANTHER" id="PTHR42791">
    <property type="entry name" value="GNAT FAMILY ACETYLTRANSFERASE"/>
    <property type="match status" value="1"/>
</dbReference>
<dbReference type="EMBL" id="JH687847">
    <property type="protein sequence ID" value="EJD37072.1"/>
    <property type="molecule type" value="Genomic_DNA"/>
</dbReference>
<dbReference type="InParanoid" id="J0WVH1"/>
<gene>
    <name evidence="2" type="ORF">AURDEDRAFT_188163</name>
</gene>
<proteinExistence type="predicted"/>
<dbReference type="InterPro" id="IPR000182">
    <property type="entry name" value="GNAT_dom"/>
</dbReference>
<evidence type="ECO:0000313" key="3">
    <source>
        <dbReference type="Proteomes" id="UP000006514"/>
    </source>
</evidence>
<reference evidence="3" key="1">
    <citation type="journal article" date="2012" name="Science">
        <title>The Paleozoic origin of enzymatic lignin decomposition reconstructed from 31 fungal genomes.</title>
        <authorList>
            <person name="Floudas D."/>
            <person name="Binder M."/>
            <person name="Riley R."/>
            <person name="Barry K."/>
            <person name="Blanchette R.A."/>
            <person name="Henrissat B."/>
            <person name="Martinez A.T."/>
            <person name="Otillar R."/>
            <person name="Spatafora J.W."/>
            <person name="Yadav J.S."/>
            <person name="Aerts A."/>
            <person name="Benoit I."/>
            <person name="Boyd A."/>
            <person name="Carlson A."/>
            <person name="Copeland A."/>
            <person name="Coutinho P.M."/>
            <person name="de Vries R.P."/>
            <person name="Ferreira P."/>
            <person name="Findley K."/>
            <person name="Foster B."/>
            <person name="Gaskell J."/>
            <person name="Glotzer D."/>
            <person name="Gorecki P."/>
            <person name="Heitman J."/>
            <person name="Hesse C."/>
            <person name="Hori C."/>
            <person name="Igarashi K."/>
            <person name="Jurgens J.A."/>
            <person name="Kallen N."/>
            <person name="Kersten P."/>
            <person name="Kohler A."/>
            <person name="Kuees U."/>
            <person name="Kumar T.K.A."/>
            <person name="Kuo A."/>
            <person name="LaButti K."/>
            <person name="Larrondo L.F."/>
            <person name="Lindquist E."/>
            <person name="Ling A."/>
            <person name="Lombard V."/>
            <person name="Lucas S."/>
            <person name="Lundell T."/>
            <person name="Martin R."/>
            <person name="McLaughlin D.J."/>
            <person name="Morgenstern I."/>
            <person name="Morin E."/>
            <person name="Murat C."/>
            <person name="Nagy L.G."/>
            <person name="Nolan M."/>
            <person name="Ohm R.A."/>
            <person name="Patyshakuliyeva A."/>
            <person name="Rokas A."/>
            <person name="Ruiz-Duenas F.J."/>
            <person name="Sabat G."/>
            <person name="Salamov A."/>
            <person name="Samejima M."/>
            <person name="Schmutz J."/>
            <person name="Slot J.C."/>
            <person name="St John F."/>
            <person name="Stenlid J."/>
            <person name="Sun H."/>
            <person name="Sun S."/>
            <person name="Syed K."/>
            <person name="Tsang A."/>
            <person name="Wiebenga A."/>
            <person name="Young D."/>
            <person name="Pisabarro A."/>
            <person name="Eastwood D.C."/>
            <person name="Martin F."/>
            <person name="Cullen D."/>
            <person name="Grigoriev I.V."/>
            <person name="Hibbett D.S."/>
        </authorList>
    </citation>
    <scope>NUCLEOTIDE SEQUENCE [LARGE SCALE GENOMIC DNA]</scope>
    <source>
        <strain evidence="3">TFB10046</strain>
    </source>
</reference>
<dbReference type="Gene3D" id="3.40.630.30">
    <property type="match status" value="1"/>
</dbReference>
<sequence>MAQGTWNFVVRRAAEHDVDAIAQITLEAFQKVLPYLRPLAASDPDGFLASSASRSHEVIRGEKGPDVQWLVAVEQETQEVAAIAKWDRIANLCATDFVPATSSAFGGPPQVDFYNHQELVHRRIMGDRPHYWLHILATRPSFQRTGAASALLRNLTETADTEQLLLYLEAAPGSLPVYQKFGWTAMESLSMPTIAGLPDASEVVMLRQPYGGRPVGH</sequence>
<evidence type="ECO:0000313" key="2">
    <source>
        <dbReference type="EMBL" id="EJD37072.1"/>
    </source>
</evidence>
<dbReference type="Pfam" id="PF13673">
    <property type="entry name" value="Acetyltransf_10"/>
    <property type="match status" value="1"/>
</dbReference>
<dbReference type="OrthoDB" id="2744543at2759"/>
<keyword evidence="3" id="KW-1185">Reference proteome</keyword>
<protein>
    <recommendedName>
        <fullName evidence="1">N-acetyltransferase domain-containing protein</fullName>
    </recommendedName>
</protein>
<feature type="domain" description="N-acetyltransferase" evidence="1">
    <location>
        <begin position="71"/>
        <end position="210"/>
    </location>
</feature>
<accession>J0WVH1</accession>
<dbReference type="PROSITE" id="PS51186">
    <property type="entry name" value="GNAT"/>
    <property type="match status" value="1"/>
</dbReference>
<evidence type="ECO:0000259" key="1">
    <source>
        <dbReference type="PROSITE" id="PS51186"/>
    </source>
</evidence>
<dbReference type="OMA" id="HYLEATE"/>
<dbReference type="KEGG" id="adl:AURDEDRAFT_188163"/>
<organism evidence="2 3">
    <name type="scientific">Auricularia subglabra (strain TFB-10046 / SS5)</name>
    <name type="common">White-rot fungus</name>
    <name type="synonym">Auricularia delicata (strain TFB10046)</name>
    <dbReference type="NCBI Taxonomy" id="717982"/>
    <lineage>
        <taxon>Eukaryota</taxon>
        <taxon>Fungi</taxon>
        <taxon>Dikarya</taxon>
        <taxon>Basidiomycota</taxon>
        <taxon>Agaricomycotina</taxon>
        <taxon>Agaricomycetes</taxon>
        <taxon>Auriculariales</taxon>
        <taxon>Auriculariaceae</taxon>
        <taxon>Auricularia</taxon>
    </lineage>
</organism>
<dbReference type="Proteomes" id="UP000006514">
    <property type="component" value="Unassembled WGS sequence"/>
</dbReference>
<name>J0WVH1_AURST</name>
<dbReference type="SUPFAM" id="SSF55729">
    <property type="entry name" value="Acyl-CoA N-acyltransferases (Nat)"/>
    <property type="match status" value="1"/>
</dbReference>
<dbReference type="PANTHER" id="PTHR42791:SF1">
    <property type="entry name" value="N-ACETYLTRANSFERASE DOMAIN-CONTAINING PROTEIN"/>
    <property type="match status" value="1"/>
</dbReference>
<dbReference type="eggNOG" id="ENOG502SC13">
    <property type="taxonomic scope" value="Eukaryota"/>
</dbReference>